<dbReference type="AlphaFoldDB" id="A0A2N5T2J5"/>
<dbReference type="EMBL" id="PGCI01000710">
    <property type="protein sequence ID" value="PLW19711.1"/>
    <property type="molecule type" value="Genomic_DNA"/>
</dbReference>
<proteinExistence type="predicted"/>
<reference evidence="1 3" key="1">
    <citation type="submission" date="2017-11" db="EMBL/GenBank/DDBJ databases">
        <title>De novo assembly and phasing of dikaryotic genomes from two isolates of Puccinia coronata f. sp. avenae, the causal agent of oat crown rust.</title>
        <authorList>
            <person name="Miller M.E."/>
            <person name="Zhang Y."/>
            <person name="Omidvar V."/>
            <person name="Sperschneider J."/>
            <person name="Schwessinger B."/>
            <person name="Raley C."/>
            <person name="Palmer J.M."/>
            <person name="Garnica D."/>
            <person name="Upadhyaya N."/>
            <person name="Rathjen J."/>
            <person name="Taylor J.M."/>
            <person name="Park R.F."/>
            <person name="Dodds P.N."/>
            <person name="Hirsch C.D."/>
            <person name="Kianian S.F."/>
            <person name="Figueroa M."/>
        </authorList>
    </citation>
    <scope>NUCLEOTIDE SEQUENCE [LARGE SCALE GENOMIC DNA]</scope>
    <source>
        <strain evidence="1">12SD80</strain>
    </source>
</reference>
<evidence type="ECO:0000313" key="3">
    <source>
        <dbReference type="Proteomes" id="UP000235392"/>
    </source>
</evidence>
<dbReference type="EMBL" id="PGCI01000258">
    <property type="protein sequence ID" value="PLW31870.1"/>
    <property type="molecule type" value="Genomic_DNA"/>
</dbReference>
<evidence type="ECO:0000313" key="2">
    <source>
        <dbReference type="EMBL" id="PLW31870.1"/>
    </source>
</evidence>
<protein>
    <submittedName>
        <fullName evidence="1">Uncharacterized protein</fullName>
    </submittedName>
</protein>
<accession>A0A2N5T2J5</accession>
<dbReference type="Proteomes" id="UP000235392">
    <property type="component" value="Unassembled WGS sequence"/>
</dbReference>
<organism evidence="1 3">
    <name type="scientific">Puccinia coronata f. sp. avenae</name>
    <dbReference type="NCBI Taxonomy" id="200324"/>
    <lineage>
        <taxon>Eukaryota</taxon>
        <taxon>Fungi</taxon>
        <taxon>Dikarya</taxon>
        <taxon>Basidiomycota</taxon>
        <taxon>Pucciniomycotina</taxon>
        <taxon>Pucciniomycetes</taxon>
        <taxon>Pucciniales</taxon>
        <taxon>Pucciniaceae</taxon>
        <taxon>Puccinia</taxon>
    </lineage>
</organism>
<gene>
    <name evidence="1" type="ORF">PCASD_13196</name>
    <name evidence="2" type="ORF">PCASD_13223</name>
</gene>
<evidence type="ECO:0000313" key="1">
    <source>
        <dbReference type="EMBL" id="PLW19711.1"/>
    </source>
</evidence>
<name>A0A2N5T2J5_9BASI</name>
<comment type="caution">
    <text evidence="1">The sequence shown here is derived from an EMBL/GenBank/DDBJ whole genome shotgun (WGS) entry which is preliminary data.</text>
</comment>
<sequence length="116" mass="12412">MTGIYRLSIGEVSPPDGWYVHRPLIGEVWPGWRFKSAFGPFGGSMPRLASMAGGAGWENGQLGGSGPLHGQIGGSKPQLAILAGQYHHILETVVFAIVYNHFASEAQEPRQVGQSP</sequence>